<dbReference type="AlphaFoldDB" id="A0A6J7CJP7"/>
<dbReference type="PANTHER" id="PTHR39420">
    <property type="match status" value="1"/>
</dbReference>
<dbReference type="NCBIfam" id="TIGR03624">
    <property type="entry name" value="putative hydrolase"/>
    <property type="match status" value="1"/>
</dbReference>
<proteinExistence type="predicted"/>
<sequence length="352" mass="38609">MVDWDLATSTAQQLLPNGPPILSDEAFELVASLYAAAKEAEKHIGDITQMEPIGPLAKVSVVDRRKWAAANVEGFRSALTPLMDSIRDQRSEETSTSTIIGAVGSRATAFQVGALLAYVGTKVLGQHELFTPADTAPRLLLIAPNVVTAERNLGIDPKSFRLWVCLHEQTHRVQLATVPWIKDLIQSDLKEFFDAADLDTSNLKERFGSVISSAGASVRGESGRSLLDSVQTPAQREILDRLVALMTLLEGHADWAMDEVGDDVISDIAGVRATFEKRRSGVGALDQILRRIFGLDQKLAQYRDGAIFVRAVIDQVGLSGFNQVWTSPETLPLRSEIEQPHLWVQRVHGVLR</sequence>
<name>A0A6J7CJP7_9ZZZZ</name>
<dbReference type="InterPro" id="IPR042271">
    <property type="entry name" value="Zinicin_2_N"/>
</dbReference>
<organism evidence="1">
    <name type="scientific">freshwater metagenome</name>
    <dbReference type="NCBI Taxonomy" id="449393"/>
    <lineage>
        <taxon>unclassified sequences</taxon>
        <taxon>metagenomes</taxon>
        <taxon>ecological metagenomes</taxon>
    </lineage>
</organism>
<dbReference type="Gene3D" id="1.20.150.30">
    <property type="entry name" value="Zincin-like metallopeptidase, N-terminal domain"/>
    <property type="match status" value="1"/>
</dbReference>
<protein>
    <submittedName>
        <fullName evidence="1">Unannotated protein</fullName>
    </submittedName>
</protein>
<dbReference type="EMBL" id="CAFBLM010000002">
    <property type="protein sequence ID" value="CAB4858547.1"/>
    <property type="molecule type" value="Genomic_DNA"/>
</dbReference>
<dbReference type="NCBIfam" id="TIGR03883">
    <property type="entry name" value="DUF2342_F420"/>
    <property type="match status" value="1"/>
</dbReference>
<dbReference type="InterPro" id="IPR018766">
    <property type="entry name" value="Zinicin_2"/>
</dbReference>
<accession>A0A6J7CJP7</accession>
<dbReference type="SUPFAM" id="SSF55486">
    <property type="entry name" value="Metalloproteases ('zincins'), catalytic domain"/>
    <property type="match status" value="1"/>
</dbReference>
<dbReference type="PANTHER" id="PTHR39420:SF1">
    <property type="entry name" value="HYDROLASE"/>
    <property type="match status" value="1"/>
</dbReference>
<evidence type="ECO:0000313" key="1">
    <source>
        <dbReference type="EMBL" id="CAB4858547.1"/>
    </source>
</evidence>
<gene>
    <name evidence="1" type="ORF">UFOPK3401_00123</name>
</gene>
<dbReference type="Pfam" id="PF10103">
    <property type="entry name" value="Zincin_2"/>
    <property type="match status" value="1"/>
</dbReference>
<reference evidence="1" key="1">
    <citation type="submission" date="2020-05" db="EMBL/GenBank/DDBJ databases">
        <authorList>
            <person name="Chiriac C."/>
            <person name="Salcher M."/>
            <person name="Ghai R."/>
            <person name="Kavagutti S V."/>
        </authorList>
    </citation>
    <scope>NUCLEOTIDE SEQUENCE</scope>
</reference>
<dbReference type="InterPro" id="IPR022454">
    <property type="entry name" value="CHP03883_F420-assoc"/>
</dbReference>